<dbReference type="PANTHER" id="PTHR33445:SF2">
    <property type="entry name" value="ATP SYNTHASE SUBUNIT B', CHLOROPLASTIC"/>
    <property type="match status" value="1"/>
</dbReference>
<keyword evidence="14" id="KW-0175">Coiled coil</keyword>
<protein>
    <recommendedName>
        <fullName evidence="12">ATP synthase subunit b</fullName>
    </recommendedName>
    <alternativeName>
        <fullName evidence="12">ATP synthase F(0) sector subunit b</fullName>
    </alternativeName>
    <alternativeName>
        <fullName evidence="12">ATPase subunit I</fullName>
    </alternativeName>
    <alternativeName>
        <fullName evidence="12">F-type ATPase subunit b</fullName>
        <shortName evidence="12">F-ATPase subunit b</shortName>
    </alternativeName>
</protein>
<dbReference type="InterPro" id="IPR002146">
    <property type="entry name" value="ATP_synth_b/b'su_bac/chlpt"/>
</dbReference>
<dbReference type="GO" id="GO:0045259">
    <property type="term" value="C:proton-transporting ATP synthase complex"/>
    <property type="evidence" value="ECO:0007669"/>
    <property type="project" value="UniProtKB-KW"/>
</dbReference>
<feature type="coiled-coil region" evidence="14">
    <location>
        <begin position="48"/>
        <end position="130"/>
    </location>
</feature>
<dbReference type="Pfam" id="PF00430">
    <property type="entry name" value="ATP-synt_B"/>
    <property type="match status" value="1"/>
</dbReference>
<comment type="similarity">
    <text evidence="1 12 13">Belongs to the ATPase B chain family.</text>
</comment>
<evidence type="ECO:0000256" key="14">
    <source>
        <dbReference type="SAM" id="Coils"/>
    </source>
</evidence>
<organism evidence="15 16">
    <name type="scientific">Candidatus Wildermuthbacteria bacterium RIFCSPHIGHO2_02_FULL_45_25</name>
    <dbReference type="NCBI Taxonomy" id="1802450"/>
    <lineage>
        <taxon>Bacteria</taxon>
        <taxon>Candidatus Wildermuthiibacteriota</taxon>
    </lineage>
</organism>
<keyword evidence="7 12" id="KW-0406">Ion transport</keyword>
<dbReference type="AlphaFoldDB" id="A0A1G2QYE7"/>
<evidence type="ECO:0000256" key="3">
    <source>
        <dbReference type="ARBA" id="ARBA00022547"/>
    </source>
</evidence>
<keyword evidence="4 12" id="KW-0812">Transmembrane</keyword>
<dbReference type="GO" id="GO:0012505">
    <property type="term" value="C:endomembrane system"/>
    <property type="evidence" value="ECO:0007669"/>
    <property type="project" value="UniProtKB-SubCell"/>
</dbReference>
<evidence type="ECO:0000256" key="10">
    <source>
        <dbReference type="ARBA" id="ARBA00025198"/>
    </source>
</evidence>
<evidence type="ECO:0000256" key="11">
    <source>
        <dbReference type="ARBA" id="ARBA00037847"/>
    </source>
</evidence>
<evidence type="ECO:0000256" key="6">
    <source>
        <dbReference type="ARBA" id="ARBA00022989"/>
    </source>
</evidence>
<comment type="subunit">
    <text evidence="12">F-type ATPases have 2 components, F(1) - the catalytic core - and F(0) - the membrane proton channel. F(1) has five subunits: alpha(3), beta(3), gamma(1), delta(1), epsilon(1). F(0) has three main subunits: a(1), b(2) and c(10-14). The alpha and beta chains form an alternating ring which encloses part of the gamma chain. F(1) is attached to F(0) by a central stalk formed by the gamma and epsilon chains, while a peripheral stalk is formed by the delta and b chains.</text>
</comment>
<sequence length="172" mass="19969">MQELFQNLGINGKLLFAQIVNFLLILFLLKKFVFGKLISHLEARRKRIEKGLELRDSAEREMQRIEDARHRELQSARIQAEGVVAQARTDAEEKRKKALELVRQEAERLLAQARGEAEKQKSDATRAAAEDIRKISLLLAERVLARSLTKDDEQTALKEVQTYFEKEYQLQH</sequence>
<dbReference type="GO" id="GO:0046961">
    <property type="term" value="F:proton-transporting ATPase activity, rotational mechanism"/>
    <property type="evidence" value="ECO:0007669"/>
    <property type="project" value="TreeGrafter"/>
</dbReference>
<gene>
    <name evidence="12" type="primary">atpF</name>
    <name evidence="15" type="ORF">A3C04_01640</name>
</gene>
<evidence type="ECO:0000256" key="7">
    <source>
        <dbReference type="ARBA" id="ARBA00023065"/>
    </source>
</evidence>
<keyword evidence="6 12" id="KW-1133">Transmembrane helix</keyword>
<evidence type="ECO:0000313" key="15">
    <source>
        <dbReference type="EMBL" id="OHA65654.1"/>
    </source>
</evidence>
<comment type="subcellular location">
    <subcellularLocation>
        <location evidence="12">Cell membrane</location>
        <topology evidence="12">Single-pass membrane protein</topology>
    </subcellularLocation>
    <subcellularLocation>
        <location evidence="11">Endomembrane system</location>
        <topology evidence="11">Single-pass membrane protein</topology>
    </subcellularLocation>
</comment>
<evidence type="ECO:0000256" key="9">
    <source>
        <dbReference type="ARBA" id="ARBA00023310"/>
    </source>
</evidence>
<keyword evidence="3 12" id="KW-0138">CF(0)</keyword>
<dbReference type="EMBL" id="MHTV01000043">
    <property type="protein sequence ID" value="OHA65654.1"/>
    <property type="molecule type" value="Genomic_DNA"/>
</dbReference>
<evidence type="ECO:0000256" key="2">
    <source>
        <dbReference type="ARBA" id="ARBA00022448"/>
    </source>
</evidence>
<evidence type="ECO:0000256" key="5">
    <source>
        <dbReference type="ARBA" id="ARBA00022781"/>
    </source>
</evidence>
<dbReference type="PANTHER" id="PTHR33445">
    <property type="entry name" value="ATP SYNTHASE SUBUNIT B', CHLOROPLASTIC"/>
    <property type="match status" value="1"/>
</dbReference>
<dbReference type="GO" id="GO:0005886">
    <property type="term" value="C:plasma membrane"/>
    <property type="evidence" value="ECO:0007669"/>
    <property type="project" value="UniProtKB-SubCell"/>
</dbReference>
<dbReference type="InterPro" id="IPR050059">
    <property type="entry name" value="ATP_synthase_B_chain"/>
</dbReference>
<keyword evidence="5 12" id="KW-0375">Hydrogen ion transport</keyword>
<keyword evidence="8 12" id="KW-0472">Membrane</keyword>
<evidence type="ECO:0000256" key="12">
    <source>
        <dbReference type="HAMAP-Rule" id="MF_01398"/>
    </source>
</evidence>
<keyword evidence="12" id="KW-1003">Cell membrane</keyword>
<reference evidence="15 16" key="1">
    <citation type="journal article" date="2016" name="Nat. Commun.">
        <title>Thousands of microbial genomes shed light on interconnected biogeochemical processes in an aquifer system.</title>
        <authorList>
            <person name="Anantharaman K."/>
            <person name="Brown C.T."/>
            <person name="Hug L.A."/>
            <person name="Sharon I."/>
            <person name="Castelle C.J."/>
            <person name="Probst A.J."/>
            <person name="Thomas B.C."/>
            <person name="Singh A."/>
            <person name="Wilkins M.J."/>
            <person name="Karaoz U."/>
            <person name="Brodie E.L."/>
            <person name="Williams K.H."/>
            <person name="Hubbard S.S."/>
            <person name="Banfield J.F."/>
        </authorList>
    </citation>
    <scope>NUCLEOTIDE SEQUENCE [LARGE SCALE GENOMIC DNA]</scope>
</reference>
<dbReference type="Gene3D" id="6.10.250.1580">
    <property type="match status" value="1"/>
</dbReference>
<dbReference type="HAMAP" id="MF_01398">
    <property type="entry name" value="ATP_synth_b_bprime"/>
    <property type="match status" value="1"/>
</dbReference>
<evidence type="ECO:0000256" key="4">
    <source>
        <dbReference type="ARBA" id="ARBA00022692"/>
    </source>
</evidence>
<proteinExistence type="inferred from homology"/>
<dbReference type="Proteomes" id="UP000178092">
    <property type="component" value="Unassembled WGS sequence"/>
</dbReference>
<feature type="transmembrane region" description="Helical" evidence="12">
    <location>
        <begin position="15"/>
        <end position="38"/>
    </location>
</feature>
<keyword evidence="9 12" id="KW-0066">ATP synthesis</keyword>
<dbReference type="InterPro" id="IPR005864">
    <property type="entry name" value="ATP_synth_F0_bsu_bac"/>
</dbReference>
<accession>A0A1G2QYE7</accession>
<dbReference type="GO" id="GO:0046933">
    <property type="term" value="F:proton-transporting ATP synthase activity, rotational mechanism"/>
    <property type="evidence" value="ECO:0007669"/>
    <property type="project" value="UniProtKB-UniRule"/>
</dbReference>
<name>A0A1G2QYE7_9BACT</name>
<evidence type="ECO:0000256" key="13">
    <source>
        <dbReference type="RuleBase" id="RU003848"/>
    </source>
</evidence>
<evidence type="ECO:0000256" key="8">
    <source>
        <dbReference type="ARBA" id="ARBA00023136"/>
    </source>
</evidence>
<comment type="function">
    <text evidence="10 12">F(1)F(0) ATP synthase produces ATP from ADP in the presence of a proton or sodium gradient. F-type ATPases consist of two structural domains, F(1) containing the extramembraneous catalytic core and F(0) containing the membrane proton channel, linked together by a central stalk and a peripheral stalk. During catalysis, ATP synthesis in the catalytic domain of F(1) is coupled via a rotary mechanism of the central stalk subunits to proton translocation.</text>
</comment>
<keyword evidence="2 12" id="KW-0813">Transport</keyword>
<evidence type="ECO:0000313" key="16">
    <source>
        <dbReference type="Proteomes" id="UP000178092"/>
    </source>
</evidence>
<dbReference type="CDD" id="cd06503">
    <property type="entry name" value="ATP-synt_Fo_b"/>
    <property type="match status" value="1"/>
</dbReference>
<comment type="caution">
    <text evidence="15">The sequence shown here is derived from an EMBL/GenBank/DDBJ whole genome shotgun (WGS) entry which is preliminary data.</text>
</comment>
<comment type="function">
    <text evidence="12">Component of the F(0) channel, it forms part of the peripheral stalk, linking F(1) to F(0).</text>
</comment>
<evidence type="ECO:0000256" key="1">
    <source>
        <dbReference type="ARBA" id="ARBA00005513"/>
    </source>
</evidence>
<dbReference type="NCBIfam" id="TIGR01144">
    <property type="entry name" value="ATP_synt_b"/>
    <property type="match status" value="1"/>
</dbReference>